<evidence type="ECO:0000313" key="3">
    <source>
        <dbReference type="Proteomes" id="UP001221898"/>
    </source>
</evidence>
<protein>
    <submittedName>
        <fullName evidence="2">Uncharacterized protein</fullName>
    </submittedName>
</protein>
<feature type="region of interest" description="Disordered" evidence="1">
    <location>
        <begin position="22"/>
        <end position="47"/>
    </location>
</feature>
<sequence length="114" mass="12258">MYNAGITASSRWRRLLHPAVTHVAGPEPGSSTSWRSSSTPSRASSHTVLAEAVPERAITWAPSGLHRVSSPVSILVGPIWMISTVKHPTPLRRATTHALAHSIRGSRLNPLPAF</sequence>
<accession>A0AAD7WXN8</accession>
<evidence type="ECO:0000313" key="2">
    <source>
        <dbReference type="EMBL" id="KAJ8412768.1"/>
    </source>
</evidence>
<proteinExistence type="predicted"/>
<dbReference type="EMBL" id="JAINUG010000018">
    <property type="protein sequence ID" value="KAJ8412768.1"/>
    <property type="molecule type" value="Genomic_DNA"/>
</dbReference>
<keyword evidence="3" id="KW-1185">Reference proteome</keyword>
<dbReference type="AlphaFoldDB" id="A0AAD7WXN8"/>
<name>A0AAD7WXN8_9TELE</name>
<feature type="compositionally biased region" description="Low complexity" evidence="1">
    <location>
        <begin position="30"/>
        <end position="45"/>
    </location>
</feature>
<organism evidence="2 3">
    <name type="scientific">Aldrovandia affinis</name>
    <dbReference type="NCBI Taxonomy" id="143900"/>
    <lineage>
        <taxon>Eukaryota</taxon>
        <taxon>Metazoa</taxon>
        <taxon>Chordata</taxon>
        <taxon>Craniata</taxon>
        <taxon>Vertebrata</taxon>
        <taxon>Euteleostomi</taxon>
        <taxon>Actinopterygii</taxon>
        <taxon>Neopterygii</taxon>
        <taxon>Teleostei</taxon>
        <taxon>Notacanthiformes</taxon>
        <taxon>Halosauridae</taxon>
        <taxon>Aldrovandia</taxon>
    </lineage>
</organism>
<reference evidence="2" key="1">
    <citation type="journal article" date="2023" name="Science">
        <title>Genome structures resolve the early diversification of teleost fishes.</title>
        <authorList>
            <person name="Parey E."/>
            <person name="Louis A."/>
            <person name="Montfort J."/>
            <person name="Bouchez O."/>
            <person name="Roques C."/>
            <person name="Iampietro C."/>
            <person name="Lluch J."/>
            <person name="Castinel A."/>
            <person name="Donnadieu C."/>
            <person name="Desvignes T."/>
            <person name="Floi Bucao C."/>
            <person name="Jouanno E."/>
            <person name="Wen M."/>
            <person name="Mejri S."/>
            <person name="Dirks R."/>
            <person name="Jansen H."/>
            <person name="Henkel C."/>
            <person name="Chen W.J."/>
            <person name="Zahm M."/>
            <person name="Cabau C."/>
            <person name="Klopp C."/>
            <person name="Thompson A.W."/>
            <person name="Robinson-Rechavi M."/>
            <person name="Braasch I."/>
            <person name="Lecointre G."/>
            <person name="Bobe J."/>
            <person name="Postlethwait J.H."/>
            <person name="Berthelot C."/>
            <person name="Roest Crollius H."/>
            <person name="Guiguen Y."/>
        </authorList>
    </citation>
    <scope>NUCLEOTIDE SEQUENCE</scope>
    <source>
        <strain evidence="2">NC1722</strain>
    </source>
</reference>
<gene>
    <name evidence="2" type="ORF">AAFF_G00117190</name>
</gene>
<dbReference type="Proteomes" id="UP001221898">
    <property type="component" value="Unassembled WGS sequence"/>
</dbReference>
<comment type="caution">
    <text evidence="2">The sequence shown here is derived from an EMBL/GenBank/DDBJ whole genome shotgun (WGS) entry which is preliminary data.</text>
</comment>
<evidence type="ECO:0000256" key="1">
    <source>
        <dbReference type="SAM" id="MobiDB-lite"/>
    </source>
</evidence>